<dbReference type="EMBL" id="JACVVK020000048">
    <property type="protein sequence ID" value="KAK7498837.1"/>
    <property type="molecule type" value="Genomic_DNA"/>
</dbReference>
<accession>A0ABD0LIF0</accession>
<keyword evidence="3" id="KW-1185">Reference proteome</keyword>
<gene>
    <name evidence="2" type="ORF">BaRGS_00009929</name>
</gene>
<name>A0ABD0LIF0_9CAEN</name>
<feature type="chain" id="PRO_5044860208" evidence="1">
    <location>
        <begin position="25"/>
        <end position="92"/>
    </location>
</feature>
<sequence>MAVHVVSSCFLWLNFALLINVADFHPLGTKRSDDVSVTSLEALVQQQAVVIQSLQTKQTATDNRLGEMENLVHSQATQIAALKTRLSSVSKA</sequence>
<feature type="non-terminal residue" evidence="2">
    <location>
        <position position="92"/>
    </location>
</feature>
<comment type="caution">
    <text evidence="2">The sequence shown here is derived from an EMBL/GenBank/DDBJ whole genome shotgun (WGS) entry which is preliminary data.</text>
</comment>
<proteinExistence type="predicted"/>
<evidence type="ECO:0000313" key="2">
    <source>
        <dbReference type="EMBL" id="KAK7498837.1"/>
    </source>
</evidence>
<dbReference type="Proteomes" id="UP001519460">
    <property type="component" value="Unassembled WGS sequence"/>
</dbReference>
<evidence type="ECO:0000313" key="3">
    <source>
        <dbReference type="Proteomes" id="UP001519460"/>
    </source>
</evidence>
<reference evidence="2 3" key="1">
    <citation type="journal article" date="2023" name="Sci. Data">
        <title>Genome assembly of the Korean intertidal mud-creeper Batillaria attramentaria.</title>
        <authorList>
            <person name="Patra A.K."/>
            <person name="Ho P.T."/>
            <person name="Jun S."/>
            <person name="Lee S.J."/>
            <person name="Kim Y."/>
            <person name="Won Y.J."/>
        </authorList>
    </citation>
    <scope>NUCLEOTIDE SEQUENCE [LARGE SCALE GENOMIC DNA]</scope>
    <source>
        <strain evidence="2">Wonlab-2016</strain>
    </source>
</reference>
<keyword evidence="1" id="KW-0732">Signal</keyword>
<protein>
    <submittedName>
        <fullName evidence="2">Uncharacterized protein</fullName>
    </submittedName>
</protein>
<evidence type="ECO:0000256" key="1">
    <source>
        <dbReference type="SAM" id="SignalP"/>
    </source>
</evidence>
<dbReference type="AlphaFoldDB" id="A0ABD0LIF0"/>
<organism evidence="2 3">
    <name type="scientific">Batillaria attramentaria</name>
    <dbReference type="NCBI Taxonomy" id="370345"/>
    <lineage>
        <taxon>Eukaryota</taxon>
        <taxon>Metazoa</taxon>
        <taxon>Spiralia</taxon>
        <taxon>Lophotrochozoa</taxon>
        <taxon>Mollusca</taxon>
        <taxon>Gastropoda</taxon>
        <taxon>Caenogastropoda</taxon>
        <taxon>Sorbeoconcha</taxon>
        <taxon>Cerithioidea</taxon>
        <taxon>Batillariidae</taxon>
        <taxon>Batillaria</taxon>
    </lineage>
</organism>
<feature type="non-terminal residue" evidence="2">
    <location>
        <position position="1"/>
    </location>
</feature>
<feature type="signal peptide" evidence="1">
    <location>
        <begin position="1"/>
        <end position="24"/>
    </location>
</feature>